<feature type="region of interest" description="Disordered" evidence="1">
    <location>
        <begin position="50"/>
        <end position="121"/>
    </location>
</feature>
<keyword evidence="3" id="KW-1185">Reference proteome</keyword>
<dbReference type="OrthoDB" id="8607369at2"/>
<dbReference type="AlphaFoldDB" id="A0A5J6PZ25"/>
<gene>
    <name evidence="2" type="ORF">D0T92_07650</name>
</gene>
<dbReference type="RefSeq" id="WP_151051681.1">
    <property type="nucleotide sequence ID" value="NZ_CP031700.1"/>
</dbReference>
<evidence type="ECO:0000313" key="2">
    <source>
        <dbReference type="EMBL" id="QEY26413.1"/>
    </source>
</evidence>
<sequence>MTLIIKGLKMGSHFGICLFLTAFIAYAHADGRGLQNNELIENAASQVNNQFEKKPDDPNRLVPPSKQPASVNKISRYNKNASKQVKSKPAAPNPATAKDKAKASERAYRNKVQENPPFKDLDKLSSTEREKVLKKSLPMIGQYGNIDSTGLGSYPRLEGEIYRSDKPIIYYIEQ</sequence>
<dbReference type="KEGG" id="nzl:D0T92_07650"/>
<dbReference type="Proteomes" id="UP000325713">
    <property type="component" value="Chromosome"/>
</dbReference>
<accession>A0A5J6PZ25</accession>
<dbReference type="EMBL" id="CP031700">
    <property type="protein sequence ID" value="QEY26413.1"/>
    <property type="molecule type" value="Genomic_DNA"/>
</dbReference>
<reference evidence="2 3" key="1">
    <citation type="submission" date="2018-08" db="EMBL/GenBank/DDBJ databases">
        <title>Neisseria zalophi ATCC BAA-2455 complete genome.</title>
        <authorList>
            <person name="Veseli I.A."/>
            <person name="Buttler R."/>
            <person name="Mascarenhas dos Santos A.C."/>
            <person name="Pombert J.-F."/>
        </authorList>
    </citation>
    <scope>NUCLEOTIDE SEQUENCE [LARGE SCALE GENOMIC DNA]</scope>
    <source>
        <strain evidence="2 3">ATCC BAA-2455</strain>
    </source>
</reference>
<proteinExistence type="predicted"/>
<organism evidence="2 3">
    <name type="scientific">Neisseria zalophi</name>
    <dbReference type="NCBI Taxonomy" id="640030"/>
    <lineage>
        <taxon>Bacteria</taxon>
        <taxon>Pseudomonadati</taxon>
        <taxon>Pseudomonadota</taxon>
        <taxon>Betaproteobacteria</taxon>
        <taxon>Neisseriales</taxon>
        <taxon>Neisseriaceae</taxon>
        <taxon>Neisseria</taxon>
    </lineage>
</organism>
<evidence type="ECO:0000313" key="3">
    <source>
        <dbReference type="Proteomes" id="UP000325713"/>
    </source>
</evidence>
<feature type="compositionally biased region" description="Polar residues" evidence="1">
    <location>
        <begin position="67"/>
        <end position="84"/>
    </location>
</feature>
<feature type="compositionally biased region" description="Basic and acidic residues" evidence="1">
    <location>
        <begin position="97"/>
        <end position="121"/>
    </location>
</feature>
<name>A0A5J6PZ25_9NEIS</name>
<evidence type="ECO:0000256" key="1">
    <source>
        <dbReference type="SAM" id="MobiDB-lite"/>
    </source>
</evidence>
<protein>
    <submittedName>
        <fullName evidence="2">Uncharacterized protein</fullName>
    </submittedName>
</protein>